<feature type="compositionally biased region" description="Basic and acidic residues" evidence="4">
    <location>
        <begin position="29"/>
        <end position="38"/>
    </location>
</feature>
<dbReference type="CDD" id="cd00024">
    <property type="entry name" value="CD_CSD"/>
    <property type="match status" value="2"/>
</dbReference>
<evidence type="ECO:0000259" key="5">
    <source>
        <dbReference type="PROSITE" id="PS50013"/>
    </source>
</evidence>
<keyword evidence="3" id="KW-0539">Nucleus</keyword>
<dbReference type="OMA" id="WVELING"/>
<feature type="compositionally biased region" description="Polar residues" evidence="4">
    <location>
        <begin position="127"/>
        <end position="150"/>
    </location>
</feature>
<feature type="domain" description="Chromo" evidence="5">
    <location>
        <begin position="359"/>
        <end position="419"/>
    </location>
</feature>
<dbReference type="GO" id="GO:0005634">
    <property type="term" value="C:nucleus"/>
    <property type="evidence" value="ECO:0007669"/>
    <property type="project" value="UniProtKB-SubCell"/>
</dbReference>
<organism evidence="6 7">
    <name type="scientific">Botryotinia fuckeliana (strain B05.10)</name>
    <name type="common">Noble rot fungus</name>
    <name type="synonym">Botrytis cinerea</name>
    <dbReference type="NCBI Taxonomy" id="332648"/>
    <lineage>
        <taxon>Eukaryota</taxon>
        <taxon>Fungi</taxon>
        <taxon>Dikarya</taxon>
        <taxon>Ascomycota</taxon>
        <taxon>Pezizomycotina</taxon>
        <taxon>Leotiomycetes</taxon>
        <taxon>Helotiales</taxon>
        <taxon>Sclerotiniaceae</taxon>
        <taxon>Botrytis</taxon>
    </lineage>
</organism>
<dbReference type="SUPFAM" id="SSF54160">
    <property type="entry name" value="Chromo domain-like"/>
    <property type="match status" value="2"/>
</dbReference>
<proteinExistence type="predicted"/>
<dbReference type="Pfam" id="PF00385">
    <property type="entry name" value="Chromo"/>
    <property type="match status" value="1"/>
</dbReference>
<dbReference type="OrthoDB" id="433924at2759"/>
<protein>
    <recommendedName>
        <fullName evidence="5">Chromo domain-containing protein</fullName>
    </recommendedName>
</protein>
<keyword evidence="7" id="KW-1185">Reference proteome</keyword>
<evidence type="ECO:0000313" key="7">
    <source>
        <dbReference type="Proteomes" id="UP000001798"/>
    </source>
</evidence>
<dbReference type="VEuPathDB" id="FungiDB:Bcin10g02210"/>
<dbReference type="InterPro" id="IPR051219">
    <property type="entry name" value="Heterochromatin_chromo-domain"/>
</dbReference>
<reference evidence="6 7" key="1">
    <citation type="journal article" date="2011" name="PLoS Genet.">
        <title>Genomic analysis of the necrotrophic fungal pathogens Sclerotinia sclerotiorum and Botrytis cinerea.</title>
        <authorList>
            <person name="Amselem J."/>
            <person name="Cuomo C.A."/>
            <person name="van Kan J.A."/>
            <person name="Viaud M."/>
            <person name="Benito E.P."/>
            <person name="Couloux A."/>
            <person name="Coutinho P.M."/>
            <person name="de Vries R.P."/>
            <person name="Dyer P.S."/>
            <person name="Fillinger S."/>
            <person name="Fournier E."/>
            <person name="Gout L."/>
            <person name="Hahn M."/>
            <person name="Kohn L."/>
            <person name="Lapalu N."/>
            <person name="Plummer K.M."/>
            <person name="Pradier J.M."/>
            <person name="Quevillon E."/>
            <person name="Sharon A."/>
            <person name="Simon A."/>
            <person name="ten Have A."/>
            <person name="Tudzynski B."/>
            <person name="Tudzynski P."/>
            <person name="Wincker P."/>
            <person name="Andrew M."/>
            <person name="Anthouard V."/>
            <person name="Beever R.E."/>
            <person name="Beffa R."/>
            <person name="Benoit I."/>
            <person name="Bouzid O."/>
            <person name="Brault B."/>
            <person name="Chen Z."/>
            <person name="Choquer M."/>
            <person name="Collemare J."/>
            <person name="Cotton P."/>
            <person name="Danchin E.G."/>
            <person name="Da Silva C."/>
            <person name="Gautier A."/>
            <person name="Giraud C."/>
            <person name="Giraud T."/>
            <person name="Gonzalez C."/>
            <person name="Grossetete S."/>
            <person name="Guldener U."/>
            <person name="Henrissat B."/>
            <person name="Howlett B.J."/>
            <person name="Kodira C."/>
            <person name="Kretschmer M."/>
            <person name="Lappartient A."/>
            <person name="Leroch M."/>
            <person name="Levis C."/>
            <person name="Mauceli E."/>
            <person name="Neuveglise C."/>
            <person name="Oeser B."/>
            <person name="Pearson M."/>
            <person name="Poulain J."/>
            <person name="Poussereau N."/>
            <person name="Quesneville H."/>
            <person name="Rascle C."/>
            <person name="Schumacher J."/>
            <person name="Segurens B."/>
            <person name="Sexton A."/>
            <person name="Silva E."/>
            <person name="Sirven C."/>
            <person name="Soanes D.M."/>
            <person name="Talbot N.J."/>
            <person name="Templeton M."/>
            <person name="Yandava C."/>
            <person name="Yarden O."/>
            <person name="Zeng Q."/>
            <person name="Rollins J.A."/>
            <person name="Lebrun M.H."/>
            <person name="Dickman M."/>
        </authorList>
    </citation>
    <scope>NUCLEOTIDE SEQUENCE [LARGE SCALE GENOMIC DNA]</scope>
    <source>
        <strain evidence="6 7">B05.10</strain>
    </source>
</reference>
<dbReference type="KEGG" id="bfu:BCIN_10g02210"/>
<dbReference type="GeneID" id="5426721"/>
<dbReference type="InterPro" id="IPR016197">
    <property type="entry name" value="Chromo-like_dom_sf"/>
</dbReference>
<gene>
    <name evidence="6" type="ORF">BCIN_10g02210</name>
</gene>
<feature type="domain" description="Chromo" evidence="5">
    <location>
        <begin position="287"/>
        <end position="359"/>
    </location>
</feature>
<evidence type="ECO:0000256" key="1">
    <source>
        <dbReference type="ARBA" id="ARBA00004123"/>
    </source>
</evidence>
<evidence type="ECO:0000256" key="4">
    <source>
        <dbReference type="SAM" id="MobiDB-lite"/>
    </source>
</evidence>
<sequence length="440" mass="49389">MARLNNTLIVYKRKPYKPVPNLTAAHRRNVLEARKENETENGGAAKKGKQATTPEESSARESFGTVNQFNNMVGSRAPVAQMIASTADREEVNGSSTEQLISGRKAHVEERVDGEGDGQKDKGVNETEAQNQSQQEVTLPNSPQSRGTKTPTKKAIVKKTAELQSSRLHQERRTPPSMSKKAQQSTPVNKAGLTEDVTTEKDTPRRGGSQKNSDGAILTPVKETEIVASAKKPKLSGNPSANPKALAKELTPIVEQDKESAPVVEQVKGLTSIVKEVEHEDGSEEENVTESIVENSYQPNIVHQSRRDGENNKQWLIEWKGYPKQKDWTWESVEMLREDCPEWVEEKENDSLNGDADVHEVEKILDKRKVRGKVQYRVKWEGWEANYNTWEPAEMLECDVPYMVEDFEEELKKTEKKRNAGKADMDAEPPAAKKRGRPRK</sequence>
<dbReference type="SMART" id="SM00298">
    <property type="entry name" value="CHROMO"/>
    <property type="match status" value="2"/>
</dbReference>
<dbReference type="EMBL" id="CP009814">
    <property type="protein sequence ID" value="ATZ54205.1"/>
    <property type="molecule type" value="Genomic_DNA"/>
</dbReference>
<reference evidence="6 7" key="2">
    <citation type="journal article" date="2012" name="Eukaryot. Cell">
        <title>Genome update of Botrytis cinerea strains B05.10 and T4.</title>
        <authorList>
            <person name="Staats M."/>
            <person name="van Kan J.A."/>
        </authorList>
    </citation>
    <scope>NUCLEOTIDE SEQUENCE [LARGE SCALE GENOMIC DNA]</scope>
    <source>
        <strain evidence="6 7">B05.10</strain>
    </source>
</reference>
<dbReference type="PANTHER" id="PTHR22812">
    <property type="entry name" value="CHROMOBOX PROTEIN"/>
    <property type="match status" value="1"/>
</dbReference>
<comment type="subunit">
    <text evidence="2">Component of the NuA4 histone acetyltransferase complex.</text>
</comment>
<dbReference type="PROSITE" id="PS00598">
    <property type="entry name" value="CHROMO_1"/>
    <property type="match status" value="1"/>
</dbReference>
<dbReference type="InterPro" id="IPR000953">
    <property type="entry name" value="Chromo/chromo_shadow_dom"/>
</dbReference>
<feature type="compositionally biased region" description="Basic and acidic residues" evidence="4">
    <location>
        <begin position="411"/>
        <end position="425"/>
    </location>
</feature>
<evidence type="ECO:0000256" key="3">
    <source>
        <dbReference type="ARBA" id="ARBA00023242"/>
    </source>
</evidence>
<feature type="region of interest" description="Disordered" evidence="4">
    <location>
        <begin position="20"/>
        <end position="220"/>
    </location>
</feature>
<feature type="compositionally biased region" description="Polar residues" evidence="4">
    <location>
        <begin position="176"/>
        <end position="188"/>
    </location>
</feature>
<feature type="region of interest" description="Disordered" evidence="4">
    <location>
        <begin position="411"/>
        <end position="440"/>
    </location>
</feature>
<dbReference type="Gene3D" id="2.40.50.40">
    <property type="match status" value="2"/>
</dbReference>
<name>A0A384JUE8_BOTFB</name>
<feature type="compositionally biased region" description="Polar residues" evidence="4">
    <location>
        <begin position="64"/>
        <end position="73"/>
    </location>
</feature>
<dbReference type="InterPro" id="IPR023780">
    <property type="entry name" value="Chromo_domain"/>
</dbReference>
<dbReference type="AlphaFoldDB" id="A0A384JUE8"/>
<dbReference type="RefSeq" id="XP_001546270.1">
    <property type="nucleotide sequence ID" value="XM_001546220.2"/>
</dbReference>
<dbReference type="InterPro" id="IPR023779">
    <property type="entry name" value="Chromodomain_CS"/>
</dbReference>
<comment type="subcellular location">
    <subcellularLocation>
        <location evidence="1">Nucleus</location>
    </subcellularLocation>
</comment>
<dbReference type="GO" id="GO:0006338">
    <property type="term" value="P:chromatin remodeling"/>
    <property type="evidence" value="ECO:0007669"/>
    <property type="project" value="UniProtKB-ARBA"/>
</dbReference>
<evidence type="ECO:0000256" key="2">
    <source>
        <dbReference type="ARBA" id="ARBA00011353"/>
    </source>
</evidence>
<accession>A0A384JUE8</accession>
<dbReference type="PROSITE" id="PS50013">
    <property type="entry name" value="CHROMO_2"/>
    <property type="match status" value="2"/>
</dbReference>
<feature type="compositionally biased region" description="Basic and acidic residues" evidence="4">
    <location>
        <begin position="106"/>
        <end position="125"/>
    </location>
</feature>
<reference evidence="6 7" key="3">
    <citation type="journal article" date="2017" name="Mol. Plant Pathol.">
        <title>A gapless genome sequence of the fungus Botrytis cinerea.</title>
        <authorList>
            <person name="Van Kan J.A."/>
            <person name="Stassen J.H."/>
            <person name="Mosbach A."/>
            <person name="Van Der Lee T.A."/>
            <person name="Faino L."/>
            <person name="Farmer A.D."/>
            <person name="Papasotiriou D.G."/>
            <person name="Zhou S."/>
            <person name="Seidl M.F."/>
            <person name="Cottam E."/>
            <person name="Edel D."/>
            <person name="Hahn M."/>
            <person name="Schwartz D.C."/>
            <person name="Dietrich R.A."/>
            <person name="Widdison S."/>
            <person name="Scalliet G."/>
        </authorList>
    </citation>
    <scope>NUCLEOTIDE SEQUENCE [LARGE SCALE GENOMIC DNA]</scope>
    <source>
        <strain evidence="6 7">B05.10</strain>
    </source>
</reference>
<dbReference type="Proteomes" id="UP000001798">
    <property type="component" value="Chromosome 10"/>
</dbReference>
<evidence type="ECO:0000313" key="6">
    <source>
        <dbReference type="EMBL" id="ATZ54205.1"/>
    </source>
</evidence>